<organism evidence="6 7">
    <name type="scientific">Neorhodopirellula lusitana</name>
    <dbReference type="NCBI Taxonomy" id="445327"/>
    <lineage>
        <taxon>Bacteria</taxon>
        <taxon>Pseudomonadati</taxon>
        <taxon>Planctomycetota</taxon>
        <taxon>Planctomycetia</taxon>
        <taxon>Pirellulales</taxon>
        <taxon>Pirellulaceae</taxon>
        <taxon>Neorhodopirellula</taxon>
    </lineage>
</organism>
<feature type="transmembrane region" description="Helical" evidence="4">
    <location>
        <begin position="510"/>
        <end position="535"/>
    </location>
</feature>
<accession>A0ABY1PRE0</accession>
<evidence type="ECO:0000313" key="7">
    <source>
        <dbReference type="Proteomes" id="UP001158067"/>
    </source>
</evidence>
<dbReference type="PANTHER" id="PTHR24220:SF689">
    <property type="entry name" value="LIPOPROTEIN-RELEASING SYSTEM ATP-BINDING PROTEIN LOLD"/>
    <property type="match status" value="1"/>
</dbReference>
<feature type="transmembrane region" description="Helical" evidence="4">
    <location>
        <begin position="477"/>
        <end position="498"/>
    </location>
</feature>
<evidence type="ECO:0000256" key="2">
    <source>
        <dbReference type="ARBA" id="ARBA00022741"/>
    </source>
</evidence>
<comment type="caution">
    <text evidence="6">The sequence shown here is derived from an EMBL/GenBank/DDBJ whole genome shotgun (WGS) entry which is preliminary data.</text>
</comment>
<dbReference type="PANTHER" id="PTHR24220">
    <property type="entry name" value="IMPORT ATP-BINDING PROTEIN"/>
    <property type="match status" value="1"/>
</dbReference>
<evidence type="ECO:0000256" key="3">
    <source>
        <dbReference type="ARBA" id="ARBA00022840"/>
    </source>
</evidence>
<dbReference type="InterPro" id="IPR017871">
    <property type="entry name" value="ABC_transporter-like_CS"/>
</dbReference>
<dbReference type="RefSeq" id="WP_283430408.1">
    <property type="nucleotide sequence ID" value="NZ_FXUG01000001.1"/>
</dbReference>
<dbReference type="InterPro" id="IPR003593">
    <property type="entry name" value="AAA+_ATPase"/>
</dbReference>
<dbReference type="InterPro" id="IPR015854">
    <property type="entry name" value="ABC_transpr_LolD-like"/>
</dbReference>
<keyword evidence="4" id="KW-0812">Transmembrane</keyword>
<dbReference type="InterPro" id="IPR030802">
    <property type="entry name" value="Permease_MalE"/>
</dbReference>
<name>A0ABY1PRE0_9BACT</name>
<evidence type="ECO:0000256" key="1">
    <source>
        <dbReference type="ARBA" id="ARBA00005417"/>
    </source>
</evidence>
<feature type="transmembrane region" description="Helical" evidence="4">
    <location>
        <begin position="402"/>
        <end position="424"/>
    </location>
</feature>
<evidence type="ECO:0000313" key="6">
    <source>
        <dbReference type="EMBL" id="SMP38487.1"/>
    </source>
</evidence>
<comment type="similarity">
    <text evidence="1">Belongs to the ABC transporter superfamily.</text>
</comment>
<feature type="transmembrane region" description="Helical" evidence="4">
    <location>
        <begin position="311"/>
        <end position="334"/>
    </location>
</feature>
<feature type="domain" description="ABC transporter" evidence="5">
    <location>
        <begin position="2"/>
        <end position="234"/>
    </location>
</feature>
<proteinExistence type="inferred from homology"/>
<dbReference type="InterPro" id="IPR003439">
    <property type="entry name" value="ABC_transporter-like_ATP-bd"/>
</dbReference>
<dbReference type="EMBL" id="FXUG01000001">
    <property type="protein sequence ID" value="SMP38487.1"/>
    <property type="molecule type" value="Genomic_DNA"/>
</dbReference>
<dbReference type="Pfam" id="PF00005">
    <property type="entry name" value="ABC_tran"/>
    <property type="match status" value="1"/>
</dbReference>
<gene>
    <name evidence="6" type="ORF">SAMN06265222_101144</name>
</gene>
<dbReference type="Proteomes" id="UP001158067">
    <property type="component" value="Unassembled WGS sequence"/>
</dbReference>
<dbReference type="Gene3D" id="3.40.50.300">
    <property type="entry name" value="P-loop containing nucleotide triphosphate hydrolases"/>
    <property type="match status" value="1"/>
</dbReference>
<reference evidence="6 7" key="1">
    <citation type="submission" date="2017-05" db="EMBL/GenBank/DDBJ databases">
        <authorList>
            <person name="Varghese N."/>
            <person name="Submissions S."/>
        </authorList>
    </citation>
    <scope>NUCLEOTIDE SEQUENCE [LARGE SCALE GENOMIC DNA]</scope>
    <source>
        <strain evidence="6 7">DSM 25457</strain>
    </source>
</reference>
<evidence type="ECO:0000256" key="4">
    <source>
        <dbReference type="SAM" id="Phobius"/>
    </source>
</evidence>
<keyword evidence="7" id="KW-1185">Reference proteome</keyword>
<dbReference type="InterPro" id="IPR027417">
    <property type="entry name" value="P-loop_NTPase"/>
</dbReference>
<keyword evidence="4" id="KW-0472">Membrane</keyword>
<protein>
    <submittedName>
        <fullName evidence="6">ABC-type transporter Mla maintaining outer membrane lipid asymmetry, ATPase component MlaF</fullName>
    </submittedName>
</protein>
<dbReference type="SUPFAM" id="SSF52540">
    <property type="entry name" value="P-loop containing nucleoside triphosphate hydrolases"/>
    <property type="match status" value="1"/>
</dbReference>
<keyword evidence="3" id="KW-0067">ATP-binding</keyword>
<feature type="transmembrane region" description="Helical" evidence="4">
    <location>
        <begin position="354"/>
        <end position="381"/>
    </location>
</feature>
<sequence>MLSLSKLSVTAGNQTLLQDVSATIADGKITVLVGPSGAGKSVLLKVLAGLLPRDGEAIQWSGNLRSGDPEKTTDSGGRTGIVFQQFALFDELTPTANVQFAIDHRSDSGQPAQYSADQWLDLLGVPSLVPVAALSGGQKQRLAIARTLAADPDIILYDEPTSGLDAASGYKVAELIRDTQQRFQRTSLVVTHDYATLLGIADDVLLLDPITKSLVSVPVDQREAIPERMRAAAIAVSDSNPNVIESAIPASRLHRVQEAVRSTASRFFAATGSAVVATVRLPVDTLPIVPRPRWAFRFFLHYLRLVGGPSACVYLVIAGLIAGFTTTYFTLRFLPFRLYTQPLLIDEMLASIGFALYRILVPVLATILIAARCGAAVAADVGVKQYGGQIEAIKTFGIRQAAYLLVPIMAAFLIATPVLEWLAFTSANWVSRVTFLVSYPDIGIHFWHQHFFRAIEVPSTSWAANLPSWGMFVVGKGWGWVLLKNSLCAIGTAAIAYHQGITRKSSASDVSHAITATVLWTTLYVLNVHFVIALLEF</sequence>
<dbReference type="PROSITE" id="PS00211">
    <property type="entry name" value="ABC_TRANSPORTER_1"/>
    <property type="match status" value="1"/>
</dbReference>
<dbReference type="SMART" id="SM00382">
    <property type="entry name" value="AAA"/>
    <property type="match status" value="1"/>
</dbReference>
<dbReference type="PROSITE" id="PS50893">
    <property type="entry name" value="ABC_TRANSPORTER_2"/>
    <property type="match status" value="1"/>
</dbReference>
<keyword evidence="4" id="KW-1133">Transmembrane helix</keyword>
<keyword evidence="2" id="KW-0547">Nucleotide-binding</keyword>
<dbReference type="Pfam" id="PF02405">
    <property type="entry name" value="MlaE"/>
    <property type="match status" value="1"/>
</dbReference>
<evidence type="ECO:0000259" key="5">
    <source>
        <dbReference type="PROSITE" id="PS50893"/>
    </source>
</evidence>